<dbReference type="RefSeq" id="WP_116480096.1">
    <property type="nucleotide sequence ID" value="NZ_QEKV01000005.1"/>
</dbReference>
<dbReference type="EMBL" id="QEKV01000005">
    <property type="protein sequence ID" value="PVY94303.1"/>
    <property type="molecule type" value="Genomic_DNA"/>
</dbReference>
<name>A0A2U1E2X6_9FIRM</name>
<dbReference type="InterPro" id="IPR015946">
    <property type="entry name" value="KH_dom-like_a/b"/>
</dbReference>
<protein>
    <submittedName>
        <fullName evidence="1">OsmC-like protein</fullName>
    </submittedName>
</protein>
<proteinExistence type="predicted"/>
<evidence type="ECO:0000313" key="1">
    <source>
        <dbReference type="EMBL" id="PVY94303.1"/>
    </source>
</evidence>
<sequence>MTSKEIFDSSKEAEVFDFTMRTTSNDLKRVNTYGDASYISTDQELPYDNEKDELSSVEIFVAGIMESMILTIIREAKIARAELDEIEGRASVRVTNPLRTLKVVGIEETPEIEKIKIKIYYYIDDFTHEEGEKFMRKAIERDPVYQGVKEGFEIDVEFLFQL</sequence>
<evidence type="ECO:0000313" key="2">
    <source>
        <dbReference type="Proteomes" id="UP000245793"/>
    </source>
</evidence>
<dbReference type="InterPro" id="IPR003718">
    <property type="entry name" value="OsmC/Ohr_fam"/>
</dbReference>
<keyword evidence="2" id="KW-1185">Reference proteome</keyword>
<dbReference type="SUPFAM" id="SSF82784">
    <property type="entry name" value="OsmC-like"/>
    <property type="match status" value="1"/>
</dbReference>
<accession>A0A2U1E2X6</accession>
<dbReference type="Gene3D" id="3.30.300.20">
    <property type="match status" value="1"/>
</dbReference>
<dbReference type="Pfam" id="PF02566">
    <property type="entry name" value="OsmC"/>
    <property type="match status" value="1"/>
</dbReference>
<comment type="caution">
    <text evidence="1">The sequence shown here is derived from an EMBL/GenBank/DDBJ whole genome shotgun (WGS) entry which is preliminary data.</text>
</comment>
<organism evidence="1 2">
    <name type="scientific">Ezakiella coagulans</name>
    <dbReference type="NCBI Taxonomy" id="46507"/>
    <lineage>
        <taxon>Bacteria</taxon>
        <taxon>Bacillati</taxon>
        <taxon>Bacillota</taxon>
        <taxon>Tissierellia</taxon>
        <taxon>Ezakiella</taxon>
    </lineage>
</organism>
<dbReference type="AlphaFoldDB" id="A0A2U1E2X6"/>
<reference evidence="1 2" key="1">
    <citation type="submission" date="2018-04" db="EMBL/GenBank/DDBJ databases">
        <title>Genomic Encyclopedia of Type Strains, Phase IV (KMG-IV): sequencing the most valuable type-strain genomes for metagenomic binning, comparative biology and taxonomic classification.</title>
        <authorList>
            <person name="Goeker M."/>
        </authorList>
    </citation>
    <scope>NUCLEOTIDE SEQUENCE [LARGE SCALE GENOMIC DNA]</scope>
    <source>
        <strain evidence="1 2">DSM 20705</strain>
    </source>
</reference>
<dbReference type="Proteomes" id="UP000245793">
    <property type="component" value="Unassembled WGS sequence"/>
</dbReference>
<dbReference type="InterPro" id="IPR036102">
    <property type="entry name" value="OsmC/Ohrsf"/>
</dbReference>
<gene>
    <name evidence="1" type="ORF">C7381_1053</name>
</gene>